<dbReference type="OMA" id="WRDFPGT"/>
<feature type="compositionally biased region" description="Polar residues" evidence="7">
    <location>
        <begin position="162"/>
        <end position="178"/>
    </location>
</feature>
<feature type="compositionally biased region" description="Polar residues" evidence="7">
    <location>
        <begin position="42"/>
        <end position="55"/>
    </location>
</feature>
<dbReference type="OrthoDB" id="9898564at2759"/>
<dbReference type="GO" id="GO:0005546">
    <property type="term" value="F:phosphatidylinositol-4,5-bisphosphate binding"/>
    <property type="evidence" value="ECO:0007669"/>
    <property type="project" value="TreeGrafter"/>
</dbReference>
<dbReference type="STRING" id="137246.A0A401S827"/>
<proteinExistence type="inferred from homology"/>
<evidence type="ECO:0000256" key="4">
    <source>
        <dbReference type="ARBA" id="ARBA00022687"/>
    </source>
</evidence>
<name>A0A401S827_CHIPU</name>
<evidence type="ECO:0000256" key="3">
    <source>
        <dbReference type="ARBA" id="ARBA00022475"/>
    </source>
</evidence>
<organism evidence="8 9">
    <name type="scientific">Chiloscyllium punctatum</name>
    <name type="common">Brownbanded bambooshark</name>
    <name type="synonym">Hemiscyllium punctatum</name>
    <dbReference type="NCBI Taxonomy" id="137246"/>
    <lineage>
        <taxon>Eukaryota</taxon>
        <taxon>Metazoa</taxon>
        <taxon>Chordata</taxon>
        <taxon>Craniata</taxon>
        <taxon>Vertebrata</taxon>
        <taxon>Chondrichthyes</taxon>
        <taxon>Elasmobranchii</taxon>
        <taxon>Galeomorphii</taxon>
        <taxon>Galeoidea</taxon>
        <taxon>Orectolobiformes</taxon>
        <taxon>Hemiscylliidae</taxon>
        <taxon>Chiloscyllium</taxon>
    </lineage>
</organism>
<feature type="region of interest" description="Disordered" evidence="7">
    <location>
        <begin position="162"/>
        <end position="185"/>
    </location>
</feature>
<dbReference type="InterPro" id="IPR019003">
    <property type="entry name" value="AMER"/>
</dbReference>
<feature type="region of interest" description="Disordered" evidence="7">
    <location>
        <begin position="482"/>
        <end position="529"/>
    </location>
</feature>
<keyword evidence="4" id="KW-0879">Wnt signaling pathway</keyword>
<comment type="caution">
    <text evidence="8">The sequence shown here is derived from an EMBL/GenBank/DDBJ whole genome shotgun (WGS) entry which is preliminary data.</text>
</comment>
<accession>A0A401S827</accession>
<dbReference type="GO" id="GO:0016055">
    <property type="term" value="P:Wnt signaling pathway"/>
    <property type="evidence" value="ECO:0007669"/>
    <property type="project" value="UniProtKB-KW"/>
</dbReference>
<feature type="region of interest" description="Disordered" evidence="7">
    <location>
        <begin position="1"/>
        <end position="55"/>
    </location>
</feature>
<evidence type="ECO:0000256" key="1">
    <source>
        <dbReference type="ARBA" id="ARBA00004202"/>
    </source>
</evidence>
<dbReference type="GO" id="GO:0008013">
    <property type="term" value="F:beta-catenin binding"/>
    <property type="evidence" value="ECO:0007669"/>
    <property type="project" value="TreeGrafter"/>
</dbReference>
<dbReference type="PANTHER" id="PTHR22237:SF0">
    <property type="entry name" value="APC MEMBRANE RECRUITMENT PROTEIN 1"/>
    <property type="match status" value="1"/>
</dbReference>
<dbReference type="GO" id="GO:0005886">
    <property type="term" value="C:plasma membrane"/>
    <property type="evidence" value="ECO:0007669"/>
    <property type="project" value="UniProtKB-SubCell"/>
</dbReference>
<dbReference type="Pfam" id="PF09422">
    <property type="entry name" value="AMER"/>
    <property type="match status" value="1"/>
</dbReference>
<evidence type="ECO:0000256" key="2">
    <source>
        <dbReference type="ARBA" id="ARBA00007750"/>
    </source>
</evidence>
<keyword evidence="3" id="KW-1003">Cell membrane</keyword>
<keyword evidence="5" id="KW-0446">Lipid-binding</keyword>
<gene>
    <name evidence="8" type="ORF">chiPu_0004966</name>
</gene>
<dbReference type="EMBL" id="BEZZ01000128">
    <property type="protein sequence ID" value="GCC26549.1"/>
    <property type="molecule type" value="Genomic_DNA"/>
</dbReference>
<evidence type="ECO:0000313" key="8">
    <source>
        <dbReference type="EMBL" id="GCC26549.1"/>
    </source>
</evidence>
<keyword evidence="6" id="KW-0472">Membrane</keyword>
<comment type="subcellular location">
    <subcellularLocation>
        <location evidence="1">Cell membrane</location>
        <topology evidence="1">Peripheral membrane protein</topology>
    </subcellularLocation>
</comment>
<reference evidence="8 9" key="1">
    <citation type="journal article" date="2018" name="Nat. Ecol. Evol.">
        <title>Shark genomes provide insights into elasmobranch evolution and the origin of vertebrates.</title>
        <authorList>
            <person name="Hara Y"/>
            <person name="Yamaguchi K"/>
            <person name="Onimaru K"/>
            <person name="Kadota M"/>
            <person name="Koyanagi M"/>
            <person name="Keeley SD"/>
            <person name="Tatsumi K"/>
            <person name="Tanaka K"/>
            <person name="Motone F"/>
            <person name="Kageyama Y"/>
            <person name="Nozu R"/>
            <person name="Adachi N"/>
            <person name="Nishimura O"/>
            <person name="Nakagawa R"/>
            <person name="Tanegashima C"/>
            <person name="Kiyatake I"/>
            <person name="Matsumoto R"/>
            <person name="Murakumo K"/>
            <person name="Nishida K"/>
            <person name="Terakita A"/>
            <person name="Kuratani S"/>
            <person name="Sato K"/>
            <person name="Hyodo S Kuraku.S."/>
        </authorList>
    </citation>
    <scope>NUCLEOTIDE SEQUENCE [LARGE SCALE GENOMIC DNA]</scope>
</reference>
<feature type="compositionally biased region" description="Polar residues" evidence="7">
    <location>
        <begin position="482"/>
        <end position="497"/>
    </location>
</feature>
<keyword evidence="9" id="KW-1185">Reference proteome</keyword>
<dbReference type="PANTHER" id="PTHR22237">
    <property type="entry name" value="APC MEMBRANE RECRUITMENT PROTEIN 2-RELATED"/>
    <property type="match status" value="1"/>
</dbReference>
<protein>
    <recommendedName>
        <fullName evidence="10">APC membrane recruitment protein 1</fullName>
    </recommendedName>
</protein>
<evidence type="ECO:0000256" key="5">
    <source>
        <dbReference type="ARBA" id="ARBA00023121"/>
    </source>
</evidence>
<comment type="similarity">
    <text evidence="2">Belongs to the Amer family.</text>
</comment>
<evidence type="ECO:0000256" key="7">
    <source>
        <dbReference type="SAM" id="MobiDB-lite"/>
    </source>
</evidence>
<evidence type="ECO:0000313" key="9">
    <source>
        <dbReference type="Proteomes" id="UP000287033"/>
    </source>
</evidence>
<dbReference type="GO" id="GO:0060828">
    <property type="term" value="P:regulation of canonical Wnt signaling pathway"/>
    <property type="evidence" value="ECO:0007669"/>
    <property type="project" value="TreeGrafter"/>
</dbReference>
<evidence type="ECO:0008006" key="10">
    <source>
        <dbReference type="Google" id="ProtNLM"/>
    </source>
</evidence>
<dbReference type="Proteomes" id="UP000287033">
    <property type="component" value="Unassembled WGS sequence"/>
</dbReference>
<dbReference type="AlphaFoldDB" id="A0A401S827"/>
<sequence>MDTVAMETDGNEETAGTKPLSPGRGELARGNQTQGAAIHASSECTNTTDAEQSSGKLKKTAFKLFGGRKNICTLPSFFTIKNKGQVKGPSKKGIAKSKTHSGISEVVLDINQKERSDTGWIGYTDSPGCNSAAARTLCGSKSEHSALDNNVNSNLHKGESLQSENSECFAQKQNTDKPSSVRRSKKGLRGLFSSIRRHKKNKAIDSIKENPLDSNCAADFAHMEQMTAGEEGVCAEFKKGLGELNLKPACKMNHSVTGDSVDKNVIANSTSSSSKSCSIKIENSLKNKRRDFETSSAEVRKASPVEIKTLREKAGTVILNMDTNFGSMPDIGKPKCLDHDPPSVHSFDHISLIFGDVTSLKSFDSLTGCGDITADHDDDSIAESTVSGERGRTAGKRSSCLVTYQGGGEEMATPDEVDDEYLKALWMKATGATIIYGSSQSIAEDGGECPRSPSDIEHTALHISLADPCALRGITDSAINSSELVTPQSDHQESAPNSDEGYYDSTTPGHDEEEGDSISQSKNEQLPRDSYSGDALYELFVEQNDSLMNSPPSDEPSLETKPLSLGTSFAGILNFPMPGGINVSHIPNKQTILLPLGQDKLDFIQEDEIALAHLQQLTCWEPGGMTALEKGLAFQEKDMFFGDVHSTELNNIAAETDSIIAKSQQDGLSTEPLVSYGLSRNGQVKDDYLTDIADEQNWTDLLGSRCLEEANNVYMEGSQNVCGNYSSTNLQHQMSGENYTEEYKSRNCDEWEQQMKEVENQGLKNVASDNISVKDAVDDSCGNVSSCNIAEKAEEQCEQAINYSQALVEFTANRKLYPILSDSLGSSGSGSHFAKDIHALPAMVTFDVVDVENEGECDQQSEMVTDEEISASYETFDNNYMEKELYNHCDDRMFHICAQNSFLGNCWGAASLPRHFSLYKLSPSLPAPLSLNRRSKSLDTDSLESELIDLYLSKVTSVSKSTPQSPDIPQYKQDRKKGSVSHWFGKISGQTVSLETRETANISNCLEQQLLQHREESLSSDERSTQSKSFCPLDTILGTEHVGLGGDLSLYCPSNSVKMPVQNLSAKHHLEPIINNKMLHSSRKLVRPTHLPLQNDSCMLQSGTVSFNSSRENTNGKQAYISPSLNERQKEDFSKTVPSVQYSGSDSELDAKGYRDVGLPLALPPFCSNKTESLKHTMNFTGLYTTANNSMFKGRNDLEVKLPVGWIKNTTMDM</sequence>
<evidence type="ECO:0000256" key="6">
    <source>
        <dbReference type="ARBA" id="ARBA00023136"/>
    </source>
</evidence>